<dbReference type="CDD" id="cd17589">
    <property type="entry name" value="REC_TPR"/>
    <property type="match status" value="1"/>
</dbReference>
<feature type="domain" description="Response regulatory" evidence="4">
    <location>
        <begin position="9"/>
        <end position="128"/>
    </location>
</feature>
<name>A0ABX7MBB1_9RHOO</name>
<dbReference type="PANTHER" id="PTHR44591">
    <property type="entry name" value="STRESS RESPONSE REGULATOR PROTEIN 1"/>
    <property type="match status" value="1"/>
</dbReference>
<dbReference type="RefSeq" id="WP_206255470.1">
    <property type="nucleotide sequence ID" value="NZ_CP071060.1"/>
</dbReference>
<dbReference type="InterPro" id="IPR011990">
    <property type="entry name" value="TPR-like_helical_dom_sf"/>
</dbReference>
<evidence type="ECO:0000313" key="6">
    <source>
        <dbReference type="Proteomes" id="UP000663570"/>
    </source>
</evidence>
<evidence type="ECO:0000256" key="2">
    <source>
        <dbReference type="ARBA" id="ARBA00023012"/>
    </source>
</evidence>
<reference evidence="5 6" key="1">
    <citation type="submission" date="2021-02" db="EMBL/GenBank/DDBJ databases">
        <title>Niveibacterium changnyeongensis HC41.</title>
        <authorList>
            <person name="Kang M."/>
        </authorList>
    </citation>
    <scope>NUCLEOTIDE SEQUENCE [LARGE SCALE GENOMIC DNA]</scope>
    <source>
        <strain evidence="5 6">HC41</strain>
    </source>
</reference>
<dbReference type="SUPFAM" id="SSF52172">
    <property type="entry name" value="CheY-like"/>
    <property type="match status" value="1"/>
</dbReference>
<dbReference type="InterPro" id="IPR001789">
    <property type="entry name" value="Sig_transdc_resp-reg_receiver"/>
</dbReference>
<sequence length="543" mass="60365">MAGKVEDLTVLVVENQSNMRTQLRNMLAMCGITKLQAAQSAGTAIRKLRDEVFDIILCEYHLGEGQDGQHFLEDIRNHHLIPLSTLFIMVTGERSYERVVGAAELAPNDYILKPFAPDLLRNRLERALNKREAFMHAWQLIEAGNAADAITACEEGELKYPAYAIDFLRLRAELLANTGRAEDAQAVYEKVLERRAVPWAKLGLAKALHMRKRYDEAEQVLIGLLNESEQYLDAWDWLAKTREAVGALAEARAALEKASELSPHTLRRMRRIGEVALELGDLETAERTLNEVVRKGKYSDFRDPEDHVKLVKAQLGVGAPDRATATMRDLEKSMQGLPKTELCKALSSAMVFAQQGDTVKASEAAERAVNLLDPRLGATSSLKKDLAKVCIEQKLDAQAADVVMDIMRNAPDDAAVDGVTKMLGDLGRSELGNHLAQKMKTEVRDMMGEGARMAQRGDFEGAVEHMLEAVRRMPGNTMVLYNAALALLKYIEHCGWEPHHAEQARGLIDRLQKADPGNPKLGALHLYFDGLVKRFGVRGDKRA</sequence>
<dbReference type="SMART" id="SM00448">
    <property type="entry name" value="REC"/>
    <property type="match status" value="1"/>
</dbReference>
<evidence type="ECO:0000256" key="3">
    <source>
        <dbReference type="PROSITE-ProRule" id="PRU00169"/>
    </source>
</evidence>
<protein>
    <submittedName>
        <fullName evidence="5">Response regulator</fullName>
    </submittedName>
</protein>
<keyword evidence="1" id="KW-0597">Phosphoprotein</keyword>
<accession>A0ABX7MBB1</accession>
<proteinExistence type="predicted"/>
<dbReference type="Proteomes" id="UP000663570">
    <property type="component" value="Chromosome"/>
</dbReference>
<dbReference type="PANTHER" id="PTHR44591:SF14">
    <property type="entry name" value="PROTEIN PILG"/>
    <property type="match status" value="1"/>
</dbReference>
<dbReference type="Gene3D" id="1.25.40.10">
    <property type="entry name" value="Tetratricopeptide repeat domain"/>
    <property type="match status" value="2"/>
</dbReference>
<dbReference type="EMBL" id="CP071060">
    <property type="protein sequence ID" value="QSI78166.1"/>
    <property type="molecule type" value="Genomic_DNA"/>
</dbReference>
<keyword evidence="2" id="KW-0902">Two-component regulatory system</keyword>
<dbReference type="SUPFAM" id="SSF48452">
    <property type="entry name" value="TPR-like"/>
    <property type="match status" value="2"/>
</dbReference>
<dbReference type="Pfam" id="PF00072">
    <property type="entry name" value="Response_reg"/>
    <property type="match status" value="1"/>
</dbReference>
<dbReference type="InterPro" id="IPR011006">
    <property type="entry name" value="CheY-like_superfamily"/>
</dbReference>
<evidence type="ECO:0000259" key="4">
    <source>
        <dbReference type="PROSITE" id="PS50110"/>
    </source>
</evidence>
<dbReference type="Pfam" id="PF13432">
    <property type="entry name" value="TPR_16"/>
    <property type="match status" value="1"/>
</dbReference>
<gene>
    <name evidence="5" type="ORF">JY500_05865</name>
</gene>
<organism evidence="5 6">
    <name type="scientific">Niveibacterium microcysteis</name>
    <dbReference type="NCBI Taxonomy" id="2811415"/>
    <lineage>
        <taxon>Bacteria</taxon>
        <taxon>Pseudomonadati</taxon>
        <taxon>Pseudomonadota</taxon>
        <taxon>Betaproteobacteria</taxon>
        <taxon>Rhodocyclales</taxon>
        <taxon>Rhodocyclaceae</taxon>
        <taxon>Niveibacterium</taxon>
    </lineage>
</organism>
<evidence type="ECO:0000256" key="1">
    <source>
        <dbReference type="ARBA" id="ARBA00022553"/>
    </source>
</evidence>
<dbReference type="Gene3D" id="3.40.50.2300">
    <property type="match status" value="1"/>
</dbReference>
<dbReference type="Pfam" id="PF14559">
    <property type="entry name" value="TPR_19"/>
    <property type="match status" value="1"/>
</dbReference>
<evidence type="ECO:0000313" key="5">
    <source>
        <dbReference type="EMBL" id="QSI78166.1"/>
    </source>
</evidence>
<dbReference type="InterPro" id="IPR050595">
    <property type="entry name" value="Bact_response_regulator"/>
</dbReference>
<comment type="caution">
    <text evidence="3">Lacks conserved residue(s) required for the propagation of feature annotation.</text>
</comment>
<keyword evidence="6" id="KW-1185">Reference proteome</keyword>
<dbReference type="PROSITE" id="PS50110">
    <property type="entry name" value="RESPONSE_REGULATORY"/>
    <property type="match status" value="1"/>
</dbReference>